<dbReference type="PROSITE" id="PS00092">
    <property type="entry name" value="N6_MTASE"/>
    <property type="match status" value="1"/>
</dbReference>
<evidence type="ECO:0000256" key="1">
    <source>
        <dbReference type="ARBA" id="ARBA00022603"/>
    </source>
</evidence>
<evidence type="ECO:0000256" key="2">
    <source>
        <dbReference type="ARBA" id="ARBA00022679"/>
    </source>
</evidence>
<dbReference type="Proteomes" id="UP001595733">
    <property type="component" value="Unassembled WGS sequence"/>
</dbReference>
<dbReference type="PANTHER" id="PTHR43542:SF1">
    <property type="entry name" value="METHYLTRANSFERASE"/>
    <property type="match status" value="1"/>
</dbReference>
<dbReference type="SUPFAM" id="SSF53335">
    <property type="entry name" value="S-adenosyl-L-methionine-dependent methyltransferases"/>
    <property type="match status" value="1"/>
</dbReference>
<dbReference type="InterPro" id="IPR002052">
    <property type="entry name" value="DNA_methylase_N6_adenine_CS"/>
</dbReference>
<reference evidence="4" key="1">
    <citation type="journal article" date="2019" name="Int. J. Syst. Evol. Microbiol.">
        <title>The Global Catalogue of Microorganisms (GCM) 10K type strain sequencing project: providing services to taxonomists for standard genome sequencing and annotation.</title>
        <authorList>
            <consortium name="The Broad Institute Genomics Platform"/>
            <consortium name="The Broad Institute Genome Sequencing Center for Infectious Disease"/>
            <person name="Wu L."/>
            <person name="Ma J."/>
        </authorList>
    </citation>
    <scope>NUCLEOTIDE SEQUENCE [LARGE SCALE GENOMIC DNA]</scope>
    <source>
        <strain evidence="4">CCUG 50353</strain>
    </source>
</reference>
<dbReference type="CDD" id="cd02440">
    <property type="entry name" value="AdoMet_MTases"/>
    <property type="match status" value="1"/>
</dbReference>
<sequence>MWKGGSSLRIVAGTRKSIPLKAIPGDGTRPTTDKVKESLFNIIGPYFDGERVLDLFAGSGGLGLEALSRGAKEAVFVEKNGKAIQVLKENVEKAKFIEEAVILKEDAKKAVERLAEENRVFDLVFLDPPYAQTKLYSLAERLLELQLIATDAFIICEHEKHLAISDLLPSFTHVRTEIYGSLAISLFECKETKGDTTS</sequence>
<dbReference type="Gene3D" id="3.40.50.150">
    <property type="entry name" value="Vaccinia Virus protein VP39"/>
    <property type="match status" value="1"/>
</dbReference>
<accession>A0ABV8USW9</accession>
<gene>
    <name evidence="3" type="primary">rsmD</name>
    <name evidence="3" type="ORF">ACFO0S_04580</name>
</gene>
<dbReference type="NCBIfam" id="TIGR00095">
    <property type="entry name" value="16S rRNA (guanine(966)-N(2))-methyltransferase RsmD"/>
    <property type="match status" value="1"/>
</dbReference>
<dbReference type="EC" id="2.1.1.171" evidence="3"/>
<proteinExistence type="predicted"/>
<dbReference type="InterPro" id="IPR004398">
    <property type="entry name" value="RNA_MeTrfase_RsmD"/>
</dbReference>
<protein>
    <submittedName>
        <fullName evidence="3">16S rRNA (Guanine(966)-N(2))-methyltransferase RsmD</fullName>
        <ecNumber evidence="3">2.1.1.171</ecNumber>
    </submittedName>
</protein>
<dbReference type="GO" id="GO:0052913">
    <property type="term" value="F:16S rRNA (guanine(966)-N(2))-methyltransferase activity"/>
    <property type="evidence" value="ECO:0007669"/>
    <property type="project" value="UniProtKB-EC"/>
</dbReference>
<comment type="caution">
    <text evidence="3">The sequence shown here is derived from an EMBL/GenBank/DDBJ whole genome shotgun (WGS) entry which is preliminary data.</text>
</comment>
<keyword evidence="1 3" id="KW-0489">Methyltransferase</keyword>
<dbReference type="EMBL" id="JBHSEF010000011">
    <property type="protein sequence ID" value="MFC4354350.1"/>
    <property type="molecule type" value="Genomic_DNA"/>
</dbReference>
<dbReference type="RefSeq" id="WP_378140955.1">
    <property type="nucleotide sequence ID" value="NZ_JBHSEF010000011.1"/>
</dbReference>
<dbReference type="InterPro" id="IPR029063">
    <property type="entry name" value="SAM-dependent_MTases_sf"/>
</dbReference>
<dbReference type="PIRSF" id="PIRSF004553">
    <property type="entry name" value="CHP00095"/>
    <property type="match status" value="1"/>
</dbReference>
<evidence type="ECO:0000313" key="4">
    <source>
        <dbReference type="Proteomes" id="UP001595733"/>
    </source>
</evidence>
<dbReference type="Pfam" id="PF03602">
    <property type="entry name" value="Cons_hypoth95"/>
    <property type="match status" value="1"/>
</dbReference>
<keyword evidence="4" id="KW-1185">Reference proteome</keyword>
<name>A0ABV8USW9_9BACL</name>
<keyword evidence="2 3" id="KW-0808">Transferase</keyword>
<evidence type="ECO:0000313" key="3">
    <source>
        <dbReference type="EMBL" id="MFC4354350.1"/>
    </source>
</evidence>
<organism evidence="3 4">
    <name type="scientific">Chryseomicrobium palamuruense</name>
    <dbReference type="NCBI Taxonomy" id="682973"/>
    <lineage>
        <taxon>Bacteria</taxon>
        <taxon>Bacillati</taxon>
        <taxon>Bacillota</taxon>
        <taxon>Bacilli</taxon>
        <taxon>Bacillales</taxon>
        <taxon>Caryophanaceae</taxon>
        <taxon>Chryseomicrobium</taxon>
    </lineage>
</organism>
<dbReference type="PANTHER" id="PTHR43542">
    <property type="entry name" value="METHYLTRANSFERASE"/>
    <property type="match status" value="1"/>
</dbReference>